<keyword evidence="2" id="KW-1185">Reference proteome</keyword>
<dbReference type="EMBL" id="BMAT01013506">
    <property type="protein sequence ID" value="GFS14286.1"/>
    <property type="molecule type" value="Genomic_DNA"/>
</dbReference>
<evidence type="ECO:0000313" key="2">
    <source>
        <dbReference type="Proteomes" id="UP000762676"/>
    </source>
</evidence>
<sequence length="366" mass="42437">MVQVKWEVNLGQLDRTKKDRTKSHQECEIFSGRKHEAAESEHKFSSCEKNPGHEQFVSPQHFIEKCLSRLQTEEKREVFRAWIDLTVRLRVYCTSRDRPDDDDMATYRGTAGARVGTGFLWLVSTPRYDKSCFCDKCHGMVAKKQWTFEVQTARHVVYNTEEAKRTKVDLFYDDHSCQQDCRMKSLRGEELVISSSSRDWCIMSCVVCDEDLVERIKSLIVKRCWRLYLDTGRLNLNEFKLDPQDFYELGLLQSRGEDCDPVLIVSHPHGQPKKITLGENKYRDTEQFLVEYNTPTCPGSSGAPVFLYGRNQKMSTTVCLYSPVHSGSYGEISIEHKIQPKLYKRLLDKISGHKPTIEQLNFGNYC</sequence>
<accession>A0AAV4J0I2</accession>
<dbReference type="SUPFAM" id="SSF50494">
    <property type="entry name" value="Trypsin-like serine proteases"/>
    <property type="match status" value="1"/>
</dbReference>
<comment type="caution">
    <text evidence="1">The sequence shown here is derived from an EMBL/GenBank/DDBJ whole genome shotgun (WGS) entry which is preliminary data.</text>
</comment>
<reference evidence="1 2" key="1">
    <citation type="journal article" date="2021" name="Elife">
        <title>Chloroplast acquisition without the gene transfer in kleptoplastic sea slugs, Plakobranchus ocellatus.</title>
        <authorList>
            <person name="Maeda T."/>
            <person name="Takahashi S."/>
            <person name="Yoshida T."/>
            <person name="Shimamura S."/>
            <person name="Takaki Y."/>
            <person name="Nagai Y."/>
            <person name="Toyoda A."/>
            <person name="Suzuki Y."/>
            <person name="Arimoto A."/>
            <person name="Ishii H."/>
            <person name="Satoh N."/>
            <person name="Nishiyama T."/>
            <person name="Hasebe M."/>
            <person name="Maruyama T."/>
            <person name="Minagawa J."/>
            <person name="Obokata J."/>
            <person name="Shigenobu S."/>
        </authorList>
    </citation>
    <scope>NUCLEOTIDE SEQUENCE [LARGE SCALE GENOMIC DNA]</scope>
</reference>
<organism evidence="1 2">
    <name type="scientific">Elysia marginata</name>
    <dbReference type="NCBI Taxonomy" id="1093978"/>
    <lineage>
        <taxon>Eukaryota</taxon>
        <taxon>Metazoa</taxon>
        <taxon>Spiralia</taxon>
        <taxon>Lophotrochozoa</taxon>
        <taxon>Mollusca</taxon>
        <taxon>Gastropoda</taxon>
        <taxon>Heterobranchia</taxon>
        <taxon>Euthyneura</taxon>
        <taxon>Panpulmonata</taxon>
        <taxon>Sacoglossa</taxon>
        <taxon>Placobranchoidea</taxon>
        <taxon>Plakobranchidae</taxon>
        <taxon>Elysia</taxon>
    </lineage>
</organism>
<gene>
    <name evidence="1" type="ORF">ElyMa_006742500</name>
</gene>
<evidence type="ECO:0000313" key="1">
    <source>
        <dbReference type="EMBL" id="GFS14286.1"/>
    </source>
</evidence>
<dbReference type="InterPro" id="IPR009003">
    <property type="entry name" value="Peptidase_S1_PA"/>
</dbReference>
<dbReference type="AlphaFoldDB" id="A0AAV4J0I2"/>
<proteinExistence type="predicted"/>
<name>A0AAV4J0I2_9GAST</name>
<dbReference type="Proteomes" id="UP000762676">
    <property type="component" value="Unassembled WGS sequence"/>
</dbReference>
<protein>
    <submittedName>
        <fullName evidence="1">Uncharacterized protein</fullName>
    </submittedName>
</protein>